<evidence type="ECO:0000259" key="2">
    <source>
        <dbReference type="Pfam" id="PF07484"/>
    </source>
</evidence>
<dbReference type="SUPFAM" id="SSF88874">
    <property type="entry name" value="Receptor-binding domain of short tail fibre protein gp12"/>
    <property type="match status" value="1"/>
</dbReference>
<organism evidence="3 4">
    <name type="scientific">Pseudoalteromonas haloplanktis</name>
    <name type="common">Alteromonas haloplanktis</name>
    <dbReference type="NCBI Taxonomy" id="228"/>
    <lineage>
        <taxon>Bacteria</taxon>
        <taxon>Pseudomonadati</taxon>
        <taxon>Pseudomonadota</taxon>
        <taxon>Gammaproteobacteria</taxon>
        <taxon>Alteromonadales</taxon>
        <taxon>Pseudoalteromonadaceae</taxon>
        <taxon>Pseudoalteromonas</taxon>
    </lineage>
</organism>
<accession>A0ABU1BAL1</accession>
<feature type="compositionally biased region" description="Polar residues" evidence="1">
    <location>
        <begin position="136"/>
        <end position="148"/>
    </location>
</feature>
<dbReference type="InterPro" id="IPR037053">
    <property type="entry name" value="Phage_tail_collar_dom_sf"/>
</dbReference>
<proteinExistence type="predicted"/>
<evidence type="ECO:0000313" key="3">
    <source>
        <dbReference type="EMBL" id="MDQ9091267.1"/>
    </source>
</evidence>
<evidence type="ECO:0000313" key="4">
    <source>
        <dbReference type="Proteomes" id="UP001226574"/>
    </source>
</evidence>
<evidence type="ECO:0000256" key="1">
    <source>
        <dbReference type="SAM" id="MobiDB-lite"/>
    </source>
</evidence>
<dbReference type="Pfam" id="PF07484">
    <property type="entry name" value="Collar"/>
    <property type="match status" value="1"/>
</dbReference>
<feature type="domain" description="Phage tail collar" evidence="2">
    <location>
        <begin position="8"/>
        <end position="63"/>
    </location>
</feature>
<protein>
    <submittedName>
        <fullName evidence="3">Tail fiber protein</fullName>
    </submittedName>
</protein>
<sequence>MAEPFIAEIRIWGSTFNPRGWAGCDGQTIAINQNTALFSLIGTLYGGDGISSFNLPDLQGRSPMHFGHGPGLSTRMVGESAGEQQITLNQTELPQHRHSLFGYSEVGNSSSPANNHLAVDVGAGTGVIRYTAEQNQATTTTMASNSLGNTGGSQGHENRQPLLAMRFCIALTGIYPSRG</sequence>
<reference evidence="3 4" key="1">
    <citation type="submission" date="2023-08" db="EMBL/GenBank/DDBJ databases">
        <title>Pseudoalteromonas haloplanktis LL1 genome.</title>
        <authorList>
            <person name="Wu S."/>
        </authorList>
    </citation>
    <scope>NUCLEOTIDE SEQUENCE [LARGE SCALE GENOMIC DNA]</scope>
    <source>
        <strain evidence="3 4">LL1</strain>
    </source>
</reference>
<dbReference type="InterPro" id="IPR011083">
    <property type="entry name" value="Phage_tail_collar_dom"/>
</dbReference>
<comment type="caution">
    <text evidence="3">The sequence shown here is derived from an EMBL/GenBank/DDBJ whole genome shotgun (WGS) entry which is preliminary data.</text>
</comment>
<dbReference type="EMBL" id="JAVIFY010000003">
    <property type="protein sequence ID" value="MDQ9091267.1"/>
    <property type="molecule type" value="Genomic_DNA"/>
</dbReference>
<gene>
    <name evidence="3" type="ORF">RC083_06640</name>
</gene>
<dbReference type="Proteomes" id="UP001226574">
    <property type="component" value="Unassembled WGS sequence"/>
</dbReference>
<name>A0ABU1BAL1_PSEHA</name>
<dbReference type="RefSeq" id="WP_244390374.1">
    <property type="nucleotide sequence ID" value="NZ_JAVIFY010000003.1"/>
</dbReference>
<feature type="region of interest" description="Disordered" evidence="1">
    <location>
        <begin position="136"/>
        <end position="157"/>
    </location>
</feature>
<keyword evidence="4" id="KW-1185">Reference proteome</keyword>
<dbReference type="Gene3D" id="3.90.1340.10">
    <property type="entry name" value="Phage tail collar domain"/>
    <property type="match status" value="1"/>
</dbReference>